<reference evidence="4" key="2">
    <citation type="submission" date="2024-10" db="UniProtKB">
        <authorList>
            <consortium name="EnsemblProtists"/>
        </authorList>
    </citation>
    <scope>IDENTIFICATION</scope>
</reference>
<dbReference type="OMA" id="ICNSLTM"/>
<keyword evidence="1 2" id="KW-1133">Transmembrane helix</keyword>
<keyword evidence="5" id="KW-1185">Reference proteome</keyword>
<dbReference type="HOGENOM" id="CLU_2299118_0_0_1"/>
<dbReference type="GO" id="GO:0016020">
    <property type="term" value="C:membrane"/>
    <property type="evidence" value="ECO:0007669"/>
    <property type="project" value="UniProtKB-UniRule"/>
</dbReference>
<dbReference type="EnsemblProtists" id="EOD35948">
    <property type="protein sequence ID" value="EOD35948"/>
    <property type="gene ID" value="EMIHUDRAFT_48084"/>
</dbReference>
<name>A0A0D3KJL3_EMIH1</name>
<dbReference type="AlphaFoldDB" id="A0A0D3KJL3"/>
<sequence length="101" mass="10688">AMRIRPLRQKGNLLLCTLLLGNTLVNAMISILSADLTSGLAGGLIATAVIVVFGEIIPQAVCSRHGLRIGAASTCLVRPLMYLLMPITLPIARVLDLVLGR</sequence>
<keyword evidence="1 2" id="KW-0472">Membrane</keyword>
<dbReference type="InterPro" id="IPR045095">
    <property type="entry name" value="ACDP"/>
</dbReference>
<evidence type="ECO:0000313" key="4">
    <source>
        <dbReference type="EnsemblProtists" id="EOD35948"/>
    </source>
</evidence>
<dbReference type="InterPro" id="IPR002550">
    <property type="entry name" value="CNNM"/>
</dbReference>
<dbReference type="Pfam" id="PF01595">
    <property type="entry name" value="CNNM"/>
    <property type="match status" value="1"/>
</dbReference>
<dbReference type="RefSeq" id="XP_005788377.1">
    <property type="nucleotide sequence ID" value="XM_005788320.1"/>
</dbReference>
<evidence type="ECO:0000256" key="2">
    <source>
        <dbReference type="SAM" id="Phobius"/>
    </source>
</evidence>
<dbReference type="PaxDb" id="2903-EOD35948"/>
<dbReference type="PANTHER" id="PTHR12064">
    <property type="entry name" value="METAL TRANSPORTER CNNM"/>
    <property type="match status" value="1"/>
</dbReference>
<dbReference type="GO" id="GO:0010960">
    <property type="term" value="P:magnesium ion homeostasis"/>
    <property type="evidence" value="ECO:0007669"/>
    <property type="project" value="InterPro"/>
</dbReference>
<feature type="domain" description="CNNM transmembrane" evidence="3">
    <location>
        <begin position="1"/>
        <end position="101"/>
    </location>
</feature>
<evidence type="ECO:0000313" key="5">
    <source>
        <dbReference type="Proteomes" id="UP000013827"/>
    </source>
</evidence>
<accession>A0A0D3KJL3</accession>
<dbReference type="Proteomes" id="UP000013827">
    <property type="component" value="Unassembled WGS sequence"/>
</dbReference>
<dbReference type="KEGG" id="ehx:EMIHUDRAFT_48084"/>
<organism evidence="4 5">
    <name type="scientific">Emiliania huxleyi (strain CCMP1516)</name>
    <dbReference type="NCBI Taxonomy" id="280463"/>
    <lineage>
        <taxon>Eukaryota</taxon>
        <taxon>Haptista</taxon>
        <taxon>Haptophyta</taxon>
        <taxon>Prymnesiophyceae</taxon>
        <taxon>Isochrysidales</taxon>
        <taxon>Noelaerhabdaceae</taxon>
        <taxon>Emiliania</taxon>
    </lineage>
</organism>
<dbReference type="PANTHER" id="PTHR12064:SF94">
    <property type="entry name" value="UNEXTENDED PROTEIN"/>
    <property type="match status" value="1"/>
</dbReference>
<dbReference type="PROSITE" id="PS51846">
    <property type="entry name" value="CNNM"/>
    <property type="match status" value="1"/>
</dbReference>
<protein>
    <recommendedName>
        <fullName evidence="3">CNNM transmembrane domain-containing protein</fullName>
    </recommendedName>
</protein>
<keyword evidence="1 2" id="KW-0812">Transmembrane</keyword>
<dbReference type="eggNOG" id="KOG2118">
    <property type="taxonomic scope" value="Eukaryota"/>
</dbReference>
<proteinExistence type="predicted"/>
<dbReference type="GeneID" id="17281219"/>
<feature type="transmembrane region" description="Helical" evidence="2">
    <location>
        <begin position="69"/>
        <end position="92"/>
    </location>
</feature>
<evidence type="ECO:0000256" key="1">
    <source>
        <dbReference type="PROSITE-ProRule" id="PRU01193"/>
    </source>
</evidence>
<evidence type="ECO:0000259" key="3">
    <source>
        <dbReference type="PROSITE" id="PS51846"/>
    </source>
</evidence>
<feature type="transmembrane region" description="Helical" evidence="2">
    <location>
        <begin position="37"/>
        <end position="57"/>
    </location>
</feature>
<reference evidence="5" key="1">
    <citation type="journal article" date="2013" name="Nature">
        <title>Pan genome of the phytoplankton Emiliania underpins its global distribution.</title>
        <authorList>
            <person name="Read B.A."/>
            <person name="Kegel J."/>
            <person name="Klute M.J."/>
            <person name="Kuo A."/>
            <person name="Lefebvre S.C."/>
            <person name="Maumus F."/>
            <person name="Mayer C."/>
            <person name="Miller J."/>
            <person name="Monier A."/>
            <person name="Salamov A."/>
            <person name="Young J."/>
            <person name="Aguilar M."/>
            <person name="Claverie J.M."/>
            <person name="Frickenhaus S."/>
            <person name="Gonzalez K."/>
            <person name="Herman E.K."/>
            <person name="Lin Y.C."/>
            <person name="Napier J."/>
            <person name="Ogata H."/>
            <person name="Sarno A.F."/>
            <person name="Shmutz J."/>
            <person name="Schroeder D."/>
            <person name="de Vargas C."/>
            <person name="Verret F."/>
            <person name="von Dassow P."/>
            <person name="Valentin K."/>
            <person name="Van de Peer Y."/>
            <person name="Wheeler G."/>
            <person name="Dacks J.B."/>
            <person name="Delwiche C.F."/>
            <person name="Dyhrman S.T."/>
            <person name="Glockner G."/>
            <person name="John U."/>
            <person name="Richards T."/>
            <person name="Worden A.Z."/>
            <person name="Zhang X."/>
            <person name="Grigoriev I.V."/>
            <person name="Allen A.E."/>
            <person name="Bidle K."/>
            <person name="Borodovsky M."/>
            <person name="Bowler C."/>
            <person name="Brownlee C."/>
            <person name="Cock J.M."/>
            <person name="Elias M."/>
            <person name="Gladyshev V.N."/>
            <person name="Groth M."/>
            <person name="Guda C."/>
            <person name="Hadaegh A."/>
            <person name="Iglesias-Rodriguez M.D."/>
            <person name="Jenkins J."/>
            <person name="Jones B.M."/>
            <person name="Lawson T."/>
            <person name="Leese F."/>
            <person name="Lindquist E."/>
            <person name="Lobanov A."/>
            <person name="Lomsadze A."/>
            <person name="Malik S.B."/>
            <person name="Marsh M.E."/>
            <person name="Mackinder L."/>
            <person name="Mock T."/>
            <person name="Mueller-Roeber B."/>
            <person name="Pagarete A."/>
            <person name="Parker M."/>
            <person name="Probert I."/>
            <person name="Quesneville H."/>
            <person name="Raines C."/>
            <person name="Rensing S.A."/>
            <person name="Riano-Pachon D.M."/>
            <person name="Richier S."/>
            <person name="Rokitta S."/>
            <person name="Shiraiwa Y."/>
            <person name="Soanes D.M."/>
            <person name="van der Giezen M."/>
            <person name="Wahlund T.M."/>
            <person name="Williams B."/>
            <person name="Wilson W."/>
            <person name="Wolfe G."/>
            <person name="Wurch L.L."/>
        </authorList>
    </citation>
    <scope>NUCLEOTIDE SEQUENCE</scope>
</reference>